<feature type="non-terminal residue" evidence="2">
    <location>
        <position position="58"/>
    </location>
</feature>
<evidence type="ECO:0000313" key="3">
    <source>
        <dbReference type="Proteomes" id="UP001341840"/>
    </source>
</evidence>
<gene>
    <name evidence="2" type="ORF">PIB30_042566</name>
</gene>
<feature type="region of interest" description="Disordered" evidence="1">
    <location>
        <begin position="1"/>
        <end position="58"/>
    </location>
</feature>
<accession>A0ABU6ZE01</accession>
<sequence>MPAPGTDRSELGSREEAKWRLEDQTSRERILPGKLAFPSKTWNKNKNNKKKKKKKKKK</sequence>
<organism evidence="2 3">
    <name type="scientific">Stylosanthes scabra</name>
    <dbReference type="NCBI Taxonomy" id="79078"/>
    <lineage>
        <taxon>Eukaryota</taxon>
        <taxon>Viridiplantae</taxon>
        <taxon>Streptophyta</taxon>
        <taxon>Embryophyta</taxon>
        <taxon>Tracheophyta</taxon>
        <taxon>Spermatophyta</taxon>
        <taxon>Magnoliopsida</taxon>
        <taxon>eudicotyledons</taxon>
        <taxon>Gunneridae</taxon>
        <taxon>Pentapetalae</taxon>
        <taxon>rosids</taxon>
        <taxon>fabids</taxon>
        <taxon>Fabales</taxon>
        <taxon>Fabaceae</taxon>
        <taxon>Papilionoideae</taxon>
        <taxon>50 kb inversion clade</taxon>
        <taxon>dalbergioids sensu lato</taxon>
        <taxon>Dalbergieae</taxon>
        <taxon>Pterocarpus clade</taxon>
        <taxon>Stylosanthes</taxon>
    </lineage>
</organism>
<protein>
    <submittedName>
        <fullName evidence="2">Uncharacterized protein</fullName>
    </submittedName>
</protein>
<comment type="caution">
    <text evidence="2">The sequence shown here is derived from an EMBL/GenBank/DDBJ whole genome shotgun (WGS) entry which is preliminary data.</text>
</comment>
<feature type="compositionally biased region" description="Basic and acidic residues" evidence="1">
    <location>
        <begin position="7"/>
        <end position="31"/>
    </location>
</feature>
<dbReference type="EMBL" id="JASCZI010272103">
    <property type="protein sequence ID" value="MED6220192.1"/>
    <property type="molecule type" value="Genomic_DNA"/>
</dbReference>
<proteinExistence type="predicted"/>
<feature type="compositionally biased region" description="Basic residues" evidence="1">
    <location>
        <begin position="46"/>
        <end position="58"/>
    </location>
</feature>
<evidence type="ECO:0000256" key="1">
    <source>
        <dbReference type="SAM" id="MobiDB-lite"/>
    </source>
</evidence>
<keyword evidence="3" id="KW-1185">Reference proteome</keyword>
<dbReference type="Proteomes" id="UP001341840">
    <property type="component" value="Unassembled WGS sequence"/>
</dbReference>
<evidence type="ECO:0000313" key="2">
    <source>
        <dbReference type="EMBL" id="MED6220192.1"/>
    </source>
</evidence>
<reference evidence="2 3" key="1">
    <citation type="journal article" date="2023" name="Plants (Basel)">
        <title>Bridging the Gap: Combining Genomics and Transcriptomics Approaches to Understand Stylosanthes scabra, an Orphan Legume from the Brazilian Caatinga.</title>
        <authorList>
            <person name="Ferreira-Neto J.R.C."/>
            <person name="da Silva M.D."/>
            <person name="Binneck E."/>
            <person name="de Melo N.F."/>
            <person name="da Silva R.H."/>
            <person name="de Melo A.L.T.M."/>
            <person name="Pandolfi V."/>
            <person name="Bustamante F.O."/>
            <person name="Brasileiro-Vidal A.C."/>
            <person name="Benko-Iseppon A.M."/>
        </authorList>
    </citation>
    <scope>NUCLEOTIDE SEQUENCE [LARGE SCALE GENOMIC DNA]</scope>
    <source>
        <tissue evidence="2">Leaves</tissue>
    </source>
</reference>
<name>A0ABU6ZE01_9FABA</name>